<dbReference type="PANTHER" id="PTHR47332:SF4">
    <property type="entry name" value="SET DOMAIN-CONTAINING PROTEIN 5"/>
    <property type="match status" value="1"/>
</dbReference>
<dbReference type="CDD" id="cd20071">
    <property type="entry name" value="SET_SMYD"/>
    <property type="match status" value="1"/>
</dbReference>
<evidence type="ECO:0000259" key="1">
    <source>
        <dbReference type="Pfam" id="PF00856"/>
    </source>
</evidence>
<dbReference type="Proteomes" id="UP001521785">
    <property type="component" value="Unassembled WGS sequence"/>
</dbReference>
<evidence type="ECO:0000313" key="2">
    <source>
        <dbReference type="EMBL" id="KAL1610487.1"/>
    </source>
</evidence>
<organism evidence="2 3">
    <name type="scientific">Paraconiothyrium brasiliense</name>
    <dbReference type="NCBI Taxonomy" id="300254"/>
    <lineage>
        <taxon>Eukaryota</taxon>
        <taxon>Fungi</taxon>
        <taxon>Dikarya</taxon>
        <taxon>Ascomycota</taxon>
        <taxon>Pezizomycotina</taxon>
        <taxon>Dothideomycetes</taxon>
        <taxon>Pleosporomycetidae</taxon>
        <taxon>Pleosporales</taxon>
        <taxon>Massarineae</taxon>
        <taxon>Didymosphaeriaceae</taxon>
        <taxon>Paraconiothyrium</taxon>
    </lineage>
</organism>
<dbReference type="Pfam" id="PF00856">
    <property type="entry name" value="SET"/>
    <property type="match status" value="1"/>
</dbReference>
<dbReference type="SUPFAM" id="SSF82199">
    <property type="entry name" value="SET domain"/>
    <property type="match status" value="1"/>
</dbReference>
<dbReference type="InterPro" id="IPR046341">
    <property type="entry name" value="SET_dom_sf"/>
</dbReference>
<keyword evidence="3" id="KW-1185">Reference proteome</keyword>
<protein>
    <recommendedName>
        <fullName evidence="1">SET domain-containing protein</fullName>
    </recommendedName>
</protein>
<accession>A0ABR3S1C2</accession>
<dbReference type="EMBL" id="JAKJXO020000002">
    <property type="protein sequence ID" value="KAL1610487.1"/>
    <property type="molecule type" value="Genomic_DNA"/>
</dbReference>
<dbReference type="Gene3D" id="2.170.270.10">
    <property type="entry name" value="SET domain"/>
    <property type="match status" value="1"/>
</dbReference>
<evidence type="ECO:0000313" key="3">
    <source>
        <dbReference type="Proteomes" id="UP001521785"/>
    </source>
</evidence>
<dbReference type="PANTHER" id="PTHR47332">
    <property type="entry name" value="SET DOMAIN-CONTAINING PROTEIN 5"/>
    <property type="match status" value="1"/>
</dbReference>
<feature type="domain" description="SET" evidence="1">
    <location>
        <begin position="67"/>
        <end position="125"/>
    </location>
</feature>
<gene>
    <name evidence="2" type="ORF">SLS60_002155</name>
</gene>
<proteinExistence type="predicted"/>
<name>A0ABR3S1C2_9PLEO</name>
<reference evidence="2 3" key="1">
    <citation type="submission" date="2024-02" db="EMBL/GenBank/DDBJ databases">
        <title>De novo assembly and annotation of 12 fungi associated with fruit tree decline syndrome in Ontario, Canada.</title>
        <authorList>
            <person name="Sulman M."/>
            <person name="Ellouze W."/>
            <person name="Ilyukhin E."/>
        </authorList>
    </citation>
    <scope>NUCLEOTIDE SEQUENCE [LARGE SCALE GENOMIC DNA]</scope>
    <source>
        <strain evidence="2 3">M42-189</strain>
    </source>
</reference>
<comment type="caution">
    <text evidence="2">The sequence shown here is derived from an EMBL/GenBank/DDBJ whole genome shotgun (WGS) entry which is preliminary data.</text>
</comment>
<sequence length="312" mass="36208">MLWEKPLLTVPCTIFDKASWDRERILALRLRTLSNESRRIFRDRLEGKNLAPNKNKSLFPSSEFFDRYSMPCGHDVTEYAIFSTICFLNHSCFPNAISTWNSTAKHRTVHALRPIRSGQEITISYFDFDGVPRAKRRSVLREAFEFQCNCRACSLLRTQASSSDHRRTEIQRLTDGIDDPLRIRHQPKKVLDDCRSVLDHYNKEFDGNPGALAASIYFTAFQTSNAHGDNIRASVFADRAYAIQFACEGETSYTQELLSYAEDPSKHKTRYSSMWIPRSNKMPTGLDEAEFEDWLFRRLVRLTARKRKSVRL</sequence>
<dbReference type="InterPro" id="IPR001214">
    <property type="entry name" value="SET_dom"/>
</dbReference>
<dbReference type="InterPro" id="IPR053185">
    <property type="entry name" value="SET_domain_protein"/>
</dbReference>